<feature type="compositionally biased region" description="Low complexity" evidence="1">
    <location>
        <begin position="11"/>
        <end position="23"/>
    </location>
</feature>
<feature type="region of interest" description="Disordered" evidence="1">
    <location>
        <begin position="128"/>
        <end position="158"/>
    </location>
</feature>
<reference evidence="2" key="2">
    <citation type="submission" date="2021-04" db="EMBL/GenBank/DDBJ databases">
        <authorList>
            <person name="Podell S."/>
        </authorList>
    </citation>
    <scope>NUCLEOTIDE SEQUENCE</scope>
    <source>
        <strain evidence="2">Hildebrandi</strain>
    </source>
</reference>
<gene>
    <name evidence="2" type="ORF">IV203_007476</name>
</gene>
<feature type="region of interest" description="Disordered" evidence="1">
    <location>
        <begin position="1"/>
        <end position="33"/>
    </location>
</feature>
<dbReference type="Proteomes" id="UP000693970">
    <property type="component" value="Unassembled WGS sequence"/>
</dbReference>
<feature type="region of interest" description="Disordered" evidence="1">
    <location>
        <begin position="301"/>
        <end position="338"/>
    </location>
</feature>
<keyword evidence="3" id="KW-1185">Reference proteome</keyword>
<reference evidence="2" key="1">
    <citation type="journal article" date="2021" name="Sci. Rep.">
        <title>Diploid genomic architecture of Nitzschia inconspicua, an elite biomass production diatom.</title>
        <authorList>
            <person name="Oliver A."/>
            <person name="Podell S."/>
            <person name="Pinowska A."/>
            <person name="Traller J.C."/>
            <person name="Smith S.R."/>
            <person name="McClure R."/>
            <person name="Beliaev A."/>
            <person name="Bohutskyi P."/>
            <person name="Hill E.A."/>
            <person name="Rabines A."/>
            <person name="Zheng H."/>
            <person name="Allen L.Z."/>
            <person name="Kuo A."/>
            <person name="Grigoriev I.V."/>
            <person name="Allen A.E."/>
            <person name="Hazlebeck D."/>
            <person name="Allen E.E."/>
        </authorList>
    </citation>
    <scope>NUCLEOTIDE SEQUENCE</scope>
    <source>
        <strain evidence="2">Hildebrandi</strain>
    </source>
</reference>
<evidence type="ECO:0000256" key="1">
    <source>
        <dbReference type="SAM" id="MobiDB-lite"/>
    </source>
</evidence>
<dbReference type="OrthoDB" id="46377at2759"/>
<accession>A0A9K3KEZ8</accession>
<feature type="compositionally biased region" description="Low complexity" evidence="1">
    <location>
        <begin position="141"/>
        <end position="153"/>
    </location>
</feature>
<sequence>MMRAESPVEPLQSLSLMTSSSSSVPLTDRERDNQALQQQHDTAAQLLGMIGHVLDGADETLENLENDPELLPHAILRRCSEFADLIGALASELERQSPQEQQRLASAIHEDINSLRFQVDNASGPFDGNGNHILSPTGEGSLHSLSMSPNSSSIGNKLSLETVSPTSFSAQPPPPPPLEISSDFHEDDPITVQEGHLVFRDVRHDVVTQNDILNALAGASTLLRDVESAIRDVGKDDAEEIADVALTVARLFLMSLQNIHDTLTPESLLQSTSSSKGISSVDHYSPRSAVVIEELADSIDLDEEDEEEDHKNIDLEAGKTFAETESSTTPSRRRSARRKAAQRVRVLWPPIGPNVDAAVGWTKDVATKRPLLAVALGLTLWPVAISTAILGGTVCMADGFFQDAYNHFQEGPLITNLERGAASLFQAGRLTFITGKLAGKQTLRVVQRQVDRQGGVGPILENVGHMALERVTHPVETAGMIFNAVNWGIARVKDTVDHIVSLHQEGSAAQDLQ</sequence>
<evidence type="ECO:0000313" key="3">
    <source>
        <dbReference type="Proteomes" id="UP000693970"/>
    </source>
</evidence>
<name>A0A9K3KEZ8_9STRA</name>
<dbReference type="AlphaFoldDB" id="A0A9K3KEZ8"/>
<protein>
    <submittedName>
        <fullName evidence="2">Uncharacterized protein</fullName>
    </submittedName>
</protein>
<evidence type="ECO:0000313" key="2">
    <source>
        <dbReference type="EMBL" id="KAG7342383.1"/>
    </source>
</evidence>
<comment type="caution">
    <text evidence="2">The sequence shown here is derived from an EMBL/GenBank/DDBJ whole genome shotgun (WGS) entry which is preliminary data.</text>
</comment>
<proteinExistence type="predicted"/>
<organism evidence="2 3">
    <name type="scientific">Nitzschia inconspicua</name>
    <dbReference type="NCBI Taxonomy" id="303405"/>
    <lineage>
        <taxon>Eukaryota</taxon>
        <taxon>Sar</taxon>
        <taxon>Stramenopiles</taxon>
        <taxon>Ochrophyta</taxon>
        <taxon>Bacillariophyta</taxon>
        <taxon>Bacillariophyceae</taxon>
        <taxon>Bacillariophycidae</taxon>
        <taxon>Bacillariales</taxon>
        <taxon>Bacillariaceae</taxon>
        <taxon>Nitzschia</taxon>
    </lineage>
</organism>
<dbReference type="EMBL" id="JAGRRH010000025">
    <property type="protein sequence ID" value="KAG7342383.1"/>
    <property type="molecule type" value="Genomic_DNA"/>
</dbReference>